<name>A0A9P8THP5_WICPI</name>
<protein>
    <submittedName>
        <fullName evidence="1">Uncharacterized protein</fullName>
    </submittedName>
</protein>
<reference evidence="1" key="2">
    <citation type="submission" date="2021-01" db="EMBL/GenBank/DDBJ databases">
        <authorList>
            <person name="Schikora-Tamarit M.A."/>
        </authorList>
    </citation>
    <scope>NUCLEOTIDE SEQUENCE</scope>
    <source>
        <strain evidence="1">CBS2887</strain>
    </source>
</reference>
<evidence type="ECO:0000313" key="2">
    <source>
        <dbReference type="Proteomes" id="UP000774326"/>
    </source>
</evidence>
<dbReference type="EMBL" id="JAEUBG010004822">
    <property type="protein sequence ID" value="KAH3679983.1"/>
    <property type="molecule type" value="Genomic_DNA"/>
</dbReference>
<comment type="caution">
    <text evidence="1">The sequence shown here is derived from an EMBL/GenBank/DDBJ whole genome shotgun (WGS) entry which is preliminary data.</text>
</comment>
<keyword evidence="2" id="KW-1185">Reference proteome</keyword>
<evidence type="ECO:0000313" key="1">
    <source>
        <dbReference type="EMBL" id="KAH3679983.1"/>
    </source>
</evidence>
<organism evidence="1 2">
    <name type="scientific">Wickerhamomyces pijperi</name>
    <name type="common">Yeast</name>
    <name type="synonym">Pichia pijperi</name>
    <dbReference type="NCBI Taxonomy" id="599730"/>
    <lineage>
        <taxon>Eukaryota</taxon>
        <taxon>Fungi</taxon>
        <taxon>Dikarya</taxon>
        <taxon>Ascomycota</taxon>
        <taxon>Saccharomycotina</taxon>
        <taxon>Saccharomycetes</taxon>
        <taxon>Phaffomycetales</taxon>
        <taxon>Wickerhamomycetaceae</taxon>
        <taxon>Wickerhamomyces</taxon>
    </lineage>
</organism>
<gene>
    <name evidence="1" type="ORF">WICPIJ_008459</name>
</gene>
<proteinExistence type="predicted"/>
<dbReference type="Proteomes" id="UP000774326">
    <property type="component" value="Unassembled WGS sequence"/>
</dbReference>
<reference evidence="1" key="1">
    <citation type="journal article" date="2021" name="Open Biol.">
        <title>Shared evolutionary footprints suggest mitochondrial oxidative damage underlies multiple complex I losses in fungi.</title>
        <authorList>
            <person name="Schikora-Tamarit M.A."/>
            <person name="Marcet-Houben M."/>
            <person name="Nosek J."/>
            <person name="Gabaldon T."/>
        </authorList>
    </citation>
    <scope>NUCLEOTIDE SEQUENCE</scope>
    <source>
        <strain evidence="1">CBS2887</strain>
    </source>
</reference>
<accession>A0A9P8THP5</accession>
<dbReference type="AlphaFoldDB" id="A0A9P8THP5"/>
<sequence length="260" mass="29003">MKTGDLHVCHDLLRFDFVGDVSPVVGTSFKESCTCEMLGPTCDQCDVDLLAEYTDIGLIDEAVDDRLEPIVDFLLLCFLQFADDCDWLNECLVPDEHLLSPIRELVRFLQPERLLLLFENVPLKSVGYVVSVAEVEGLRHVQGPENRQYPLVNLMNPNRLNPTLSLLSGVVSVTDSLSLLNAVRSLVISDLVYIWSSSINLTLDSWFDAALDRLILMILKMVSRPLLPTMNIPVSVNPLSLSLSYCSLSSISSIDSELSW</sequence>